<evidence type="ECO:0000313" key="4">
    <source>
        <dbReference type="Proteomes" id="UP001368654"/>
    </source>
</evidence>
<reference evidence="3 4" key="1">
    <citation type="submission" date="2024-02" db="EMBL/GenBank/DDBJ databases">
        <authorList>
            <person name="Saticioglu I.B."/>
        </authorList>
    </citation>
    <scope>NUCLEOTIDE SEQUENCE [LARGE SCALE GENOMIC DNA]</scope>
    <source>
        <strain evidence="3 4">Mu-86</strain>
    </source>
</reference>
<feature type="domain" description="GPI inositol-deacylase PGAP1-like alpha/beta" evidence="2">
    <location>
        <begin position="81"/>
        <end position="209"/>
    </location>
</feature>
<feature type="signal peptide" evidence="1">
    <location>
        <begin position="1"/>
        <end position="24"/>
    </location>
</feature>
<gene>
    <name evidence="3" type="ORF">WDU96_05610</name>
</gene>
<proteinExistence type="predicted"/>
<dbReference type="Gene3D" id="3.40.50.1820">
    <property type="entry name" value="alpha/beta hydrolase"/>
    <property type="match status" value="1"/>
</dbReference>
<evidence type="ECO:0000313" key="3">
    <source>
        <dbReference type="EMBL" id="MEJ1155076.1"/>
    </source>
</evidence>
<keyword evidence="1" id="KW-0732">Signal</keyword>
<evidence type="ECO:0000259" key="2">
    <source>
        <dbReference type="Pfam" id="PF07819"/>
    </source>
</evidence>
<protein>
    <recommendedName>
        <fullName evidence="2">GPI inositol-deacylase PGAP1-like alpha/beta domain-containing protein</fullName>
    </recommendedName>
</protein>
<dbReference type="RefSeq" id="WP_337337487.1">
    <property type="nucleotide sequence ID" value="NZ_JBBDGL010000001.1"/>
</dbReference>
<comment type="caution">
    <text evidence="3">The sequence shown here is derived from an EMBL/GenBank/DDBJ whole genome shotgun (WGS) entry which is preliminary data.</text>
</comment>
<dbReference type="Proteomes" id="UP001368654">
    <property type="component" value="Unassembled WGS sequence"/>
</dbReference>
<accession>A0ABU8LS53</accession>
<dbReference type="Pfam" id="PF07819">
    <property type="entry name" value="PGAP1"/>
    <property type="match status" value="1"/>
</dbReference>
<organism evidence="3 4">
    <name type="scientific">Microbacterium marmarense</name>
    <dbReference type="NCBI Taxonomy" id="3122051"/>
    <lineage>
        <taxon>Bacteria</taxon>
        <taxon>Bacillati</taxon>
        <taxon>Actinomycetota</taxon>
        <taxon>Actinomycetes</taxon>
        <taxon>Micrococcales</taxon>
        <taxon>Microbacteriaceae</taxon>
        <taxon>Microbacterium</taxon>
    </lineage>
</organism>
<dbReference type="InterPro" id="IPR012908">
    <property type="entry name" value="PGAP1-ab_dom-like"/>
</dbReference>
<dbReference type="EMBL" id="JBBDGL010000001">
    <property type="protein sequence ID" value="MEJ1155076.1"/>
    <property type="molecule type" value="Genomic_DNA"/>
</dbReference>
<feature type="chain" id="PRO_5047496259" description="GPI inositol-deacylase PGAP1-like alpha/beta domain-containing protein" evidence="1">
    <location>
        <begin position="25"/>
        <end position="453"/>
    </location>
</feature>
<name>A0ABU8LS53_9MICO</name>
<evidence type="ECO:0000256" key="1">
    <source>
        <dbReference type="SAM" id="SignalP"/>
    </source>
</evidence>
<keyword evidence="4" id="KW-1185">Reference proteome</keyword>
<dbReference type="InterPro" id="IPR029058">
    <property type="entry name" value="AB_hydrolase_fold"/>
</dbReference>
<sequence length="453" mass="47260">MLKLGGAVRHVWSTLLAVSMPLTALLGGAGADAPSVTDSASAVSIAHHATSADCFTDIDELDLVGGIGFDEQRAGTDVPLGKPVVLVHGWADSGAVFEQDVEWVGTDLTTAVSAAEEASIVERLSQLDGVSLFSFDYSEQSAQWVTGQSGIDLMRAIDCLYTLSQQSVTVVAHSMGGLALRFALDGQTERGAMIDQVITLGTPNTGSDVAATLATPLETFMDVLRQPTSNVLLWMGVKTIDSCIDANYIDSWDTCGWQSDVLRPAIGMFGQAGKALRTNSSELAELAPWPSNVEVTAVAVEQELDLTSLLPSSIAASLPVAAISAASGINVLSMGDQLVSVASAIDQATDSRVFRCGEPVDIDELVPVLFSNPCFHGTMTRNLQVVNFVVSTVDASDRLASENIASMGYTVGVEAVATANRLRSVSTFMAEPNLAVSAMSVADPGAALLSVTG</sequence>
<dbReference type="SUPFAM" id="SSF53474">
    <property type="entry name" value="alpha/beta-Hydrolases"/>
    <property type="match status" value="1"/>
</dbReference>